<gene>
    <name evidence="1" type="ORF">HPB50_001994</name>
</gene>
<evidence type="ECO:0000313" key="2">
    <source>
        <dbReference type="Proteomes" id="UP000821845"/>
    </source>
</evidence>
<name>A0ACB7RXJ3_HYAAI</name>
<sequence length="86" mass="9131">MSGLPFSGESGEPAEPCTDGVVRHNYLSKPLATPAIPNAYTRQNSHSPSRRGYQMRSPAGRLQSSRSPQGRRPPSPLNSASASPQG</sequence>
<evidence type="ECO:0000313" key="1">
    <source>
        <dbReference type="EMBL" id="KAH6927343.1"/>
    </source>
</evidence>
<protein>
    <submittedName>
        <fullName evidence="1">Uncharacterized protein</fullName>
    </submittedName>
</protein>
<reference evidence="1" key="1">
    <citation type="submission" date="2020-05" db="EMBL/GenBank/DDBJ databases">
        <title>Large-scale comparative analyses of tick genomes elucidate their genetic diversity and vector capacities.</title>
        <authorList>
            <person name="Jia N."/>
            <person name="Wang J."/>
            <person name="Shi W."/>
            <person name="Du L."/>
            <person name="Sun Y."/>
            <person name="Zhan W."/>
            <person name="Jiang J."/>
            <person name="Wang Q."/>
            <person name="Zhang B."/>
            <person name="Ji P."/>
            <person name="Sakyi L.B."/>
            <person name="Cui X."/>
            <person name="Yuan T."/>
            <person name="Jiang B."/>
            <person name="Yang W."/>
            <person name="Lam T.T.-Y."/>
            <person name="Chang Q."/>
            <person name="Ding S."/>
            <person name="Wang X."/>
            <person name="Zhu J."/>
            <person name="Ruan X."/>
            <person name="Zhao L."/>
            <person name="Wei J."/>
            <person name="Que T."/>
            <person name="Du C."/>
            <person name="Cheng J."/>
            <person name="Dai P."/>
            <person name="Han X."/>
            <person name="Huang E."/>
            <person name="Gao Y."/>
            <person name="Liu J."/>
            <person name="Shao H."/>
            <person name="Ye R."/>
            <person name="Li L."/>
            <person name="Wei W."/>
            <person name="Wang X."/>
            <person name="Wang C."/>
            <person name="Yang T."/>
            <person name="Huo Q."/>
            <person name="Li W."/>
            <person name="Guo W."/>
            <person name="Chen H."/>
            <person name="Zhou L."/>
            <person name="Ni X."/>
            <person name="Tian J."/>
            <person name="Zhou Y."/>
            <person name="Sheng Y."/>
            <person name="Liu T."/>
            <person name="Pan Y."/>
            <person name="Xia L."/>
            <person name="Li J."/>
            <person name="Zhao F."/>
            <person name="Cao W."/>
        </authorList>
    </citation>
    <scope>NUCLEOTIDE SEQUENCE</scope>
    <source>
        <strain evidence="1">Hyas-2018</strain>
    </source>
</reference>
<dbReference type="EMBL" id="CM023486">
    <property type="protein sequence ID" value="KAH6927343.1"/>
    <property type="molecule type" value="Genomic_DNA"/>
</dbReference>
<comment type="caution">
    <text evidence="1">The sequence shown here is derived from an EMBL/GenBank/DDBJ whole genome shotgun (WGS) entry which is preliminary data.</text>
</comment>
<organism evidence="1 2">
    <name type="scientific">Hyalomma asiaticum</name>
    <name type="common">Tick</name>
    <dbReference type="NCBI Taxonomy" id="266040"/>
    <lineage>
        <taxon>Eukaryota</taxon>
        <taxon>Metazoa</taxon>
        <taxon>Ecdysozoa</taxon>
        <taxon>Arthropoda</taxon>
        <taxon>Chelicerata</taxon>
        <taxon>Arachnida</taxon>
        <taxon>Acari</taxon>
        <taxon>Parasitiformes</taxon>
        <taxon>Ixodida</taxon>
        <taxon>Ixodoidea</taxon>
        <taxon>Ixodidae</taxon>
        <taxon>Hyalomminae</taxon>
        <taxon>Hyalomma</taxon>
    </lineage>
</organism>
<dbReference type="Proteomes" id="UP000821845">
    <property type="component" value="Chromosome 6"/>
</dbReference>
<proteinExistence type="predicted"/>
<keyword evidence="2" id="KW-1185">Reference proteome</keyword>
<accession>A0ACB7RXJ3</accession>